<feature type="coiled-coil region" evidence="1">
    <location>
        <begin position="67"/>
        <end position="97"/>
    </location>
</feature>
<dbReference type="STRING" id="596152.DesU5LDRAFT_0308"/>
<name>I2PWW7_9BACT</name>
<gene>
    <name evidence="2" type="ORF">DesU5LDRAFT_0308</name>
</gene>
<dbReference type="AlphaFoldDB" id="I2PWW7"/>
<evidence type="ECO:0000313" key="2">
    <source>
        <dbReference type="EMBL" id="EIG52023.1"/>
    </source>
</evidence>
<dbReference type="OrthoDB" id="5520180at2"/>
<organism evidence="2">
    <name type="scientific">Desulfovibrio sp. U5L</name>
    <dbReference type="NCBI Taxonomy" id="596152"/>
    <lineage>
        <taxon>Bacteria</taxon>
        <taxon>Pseudomonadati</taxon>
        <taxon>Thermodesulfobacteriota</taxon>
        <taxon>Desulfovibrionia</taxon>
        <taxon>Desulfovibrionales</taxon>
        <taxon>Desulfovibrionaceae</taxon>
        <taxon>Desulfovibrio</taxon>
    </lineage>
</organism>
<proteinExistence type="predicted"/>
<reference evidence="2" key="1">
    <citation type="submission" date="2011-11" db="EMBL/GenBank/DDBJ databases">
        <title>Improved High-Quality Draft sequence of Desulfovibrio sp. U5L.</title>
        <authorList>
            <consortium name="US DOE Joint Genome Institute"/>
            <person name="Lucas S."/>
            <person name="Han J."/>
            <person name="Lapidus A."/>
            <person name="Cheng J.-F."/>
            <person name="Goodwin L."/>
            <person name="Pitluck S."/>
            <person name="Peters L."/>
            <person name="Ovchinnikova G."/>
            <person name="Held B."/>
            <person name="Detter J.C."/>
            <person name="Han C."/>
            <person name="Tapia R."/>
            <person name="Land M."/>
            <person name="Hauser L."/>
            <person name="Kyrpides N."/>
            <person name="Ivanova N."/>
            <person name="Pagani I."/>
            <person name="Gabster J."/>
            <person name="Walker C."/>
            <person name="Stolyar S."/>
            <person name="Stahl D."/>
            <person name="Arkin A."/>
            <person name="Dehal P."/>
            <person name="Hazen T."/>
            <person name="Woyke T."/>
        </authorList>
    </citation>
    <scope>NUCLEOTIDE SEQUENCE [LARGE SCALE GENOMIC DNA]</scope>
    <source>
        <strain evidence="2">U5L</strain>
    </source>
</reference>
<accession>I2PWW7</accession>
<keyword evidence="1" id="KW-0175">Coiled coil</keyword>
<dbReference type="eggNOG" id="ENOG50332R3">
    <property type="taxonomic scope" value="Bacteria"/>
</dbReference>
<dbReference type="EMBL" id="JH600068">
    <property type="protein sequence ID" value="EIG52023.1"/>
    <property type="molecule type" value="Genomic_DNA"/>
</dbReference>
<protein>
    <submittedName>
        <fullName evidence="2">Uncharacterized protein</fullName>
    </submittedName>
</protein>
<sequence length="101" mass="12073">MYFYTEQTPYEKTSLHGLQGAWENFKHTFLCLHPFSGSDRIIFHLNEAMSWEMVRDLKKMKDVYLLIRNMCLKSEKAEELNEDLEEITKCLDEAVEEYGDR</sequence>
<dbReference type="HOGENOM" id="CLU_2301285_0_0_7"/>
<evidence type="ECO:0000256" key="1">
    <source>
        <dbReference type="SAM" id="Coils"/>
    </source>
</evidence>